<evidence type="ECO:0000256" key="3">
    <source>
        <dbReference type="PIRSR" id="PIRSR000509-1"/>
    </source>
</evidence>
<dbReference type="EMBL" id="CP075865">
    <property type="protein sequence ID" value="QYS97873.1"/>
    <property type="molecule type" value="Genomic_DNA"/>
</dbReference>
<feature type="binding site" evidence="3">
    <location>
        <position position="208"/>
    </location>
    <ligand>
        <name>dimethylallyl diphosphate</name>
        <dbReference type="ChEBI" id="CHEBI:57623"/>
    </ligand>
</feature>
<dbReference type="PANTHER" id="PTHR40627:SF4">
    <property type="entry name" value="PRENYLTRANSFERASE ASQH1-RELATED"/>
    <property type="match status" value="1"/>
</dbReference>
<dbReference type="NCBIfam" id="TIGR03429">
    <property type="entry name" value="arom_pren_DMATS"/>
    <property type="match status" value="1"/>
</dbReference>
<evidence type="ECO:0000313" key="5">
    <source>
        <dbReference type="Proteomes" id="UP000826661"/>
    </source>
</evidence>
<dbReference type="AlphaFoldDB" id="A0A8G0LAY5"/>
<dbReference type="GO" id="GO:0016765">
    <property type="term" value="F:transferase activity, transferring alkyl or aryl (other than methyl) groups"/>
    <property type="evidence" value="ECO:0007669"/>
    <property type="project" value="InterPro"/>
</dbReference>
<sequence length="414" mass="48075">MRATFFWWVRSFSKCFQTLRHPKESTHQTEGTRAWRDVDLLYHGDFDKHEVFWWQRSGYALAVFLQHSFYSYEGQLKILDFFARFIIPWMGVVDESGSEQWKSFMTDDHNPIELSWDWSLTRKPPTMRLSFEPIGVLAGTYKDPHNSYSAAEFQRALLKRPHNYQMQLFYHFDDYFNFGVSIPSDRGHQSKIFWAFNLDENDIAAKVYFTPRYKAMDTGKTNLEVITEAIKAFPQYAEQDLSALSLFQAYVDEQKKSPLEVEALAIDLVDPSQSRLKIYFRSRETSFQSLRSIMTLGGRLINKDVKDIAQKGLENLRRLWDGVFEQHGATDEGSLANSAHETAGILYYVDFKPGNKVPKVKVYLPVRHYAKSDWQVMVALKEYMSTAISESQGPEYLSANDSPTSFCEAMKAML</sequence>
<reference evidence="4 5" key="1">
    <citation type="journal article" date="2021" name="BMC Genomics">
        <title>Telomere-to-telomere genome assembly of asparaginase-producing Trichoderma simmonsii.</title>
        <authorList>
            <person name="Chung D."/>
            <person name="Kwon Y.M."/>
            <person name="Yang Y."/>
        </authorList>
    </citation>
    <scope>NUCLEOTIDE SEQUENCE [LARGE SCALE GENOMIC DNA]</scope>
    <source>
        <strain evidence="4 5">GH-Sj1</strain>
    </source>
</reference>
<dbReference type="InterPro" id="IPR033964">
    <property type="entry name" value="ABBA"/>
</dbReference>
<accession>A0A8G0LAY5</accession>
<proteinExistence type="inferred from homology"/>
<keyword evidence="2" id="KW-0808">Transferase</keyword>
<evidence type="ECO:0000313" key="4">
    <source>
        <dbReference type="EMBL" id="QYS97873.1"/>
    </source>
</evidence>
<feature type="binding site" evidence="3">
    <location>
        <position position="275"/>
    </location>
    <ligand>
        <name>dimethylallyl diphosphate</name>
        <dbReference type="ChEBI" id="CHEBI:57623"/>
    </ligand>
</feature>
<feature type="binding site" evidence="3">
    <location>
        <position position="363"/>
    </location>
    <ligand>
        <name>dimethylallyl diphosphate</name>
        <dbReference type="ChEBI" id="CHEBI:57623"/>
    </ligand>
</feature>
<dbReference type="InterPro" id="IPR017795">
    <property type="entry name" value="ABBA_NscD-like"/>
</dbReference>
<dbReference type="PIRSF" id="PIRSF000509">
    <property type="entry name" value="Trp_DMAT"/>
    <property type="match status" value="1"/>
</dbReference>
<name>A0A8G0LAY5_9HYPO</name>
<dbReference type="Proteomes" id="UP000826661">
    <property type="component" value="Chromosome II"/>
</dbReference>
<evidence type="ECO:0000256" key="1">
    <source>
        <dbReference type="ARBA" id="ARBA00010209"/>
    </source>
</evidence>
<feature type="binding site" evidence="3">
    <location>
        <position position="277"/>
    </location>
    <ligand>
        <name>dimethylallyl diphosphate</name>
        <dbReference type="ChEBI" id="CHEBI:57623"/>
    </ligand>
</feature>
<comment type="similarity">
    <text evidence="1">Belongs to the tryptophan dimethylallyltransferase family.</text>
</comment>
<dbReference type="GO" id="GO:0009820">
    <property type="term" value="P:alkaloid metabolic process"/>
    <property type="evidence" value="ECO:0007669"/>
    <property type="project" value="InterPro"/>
</dbReference>
<dbReference type="PANTHER" id="PTHR40627">
    <property type="entry name" value="INDOLE PRENYLTRANSFERASE TDIB-RELATED"/>
    <property type="match status" value="1"/>
</dbReference>
<dbReference type="CDD" id="cd13929">
    <property type="entry name" value="PT-DMATS_CymD"/>
    <property type="match status" value="1"/>
</dbReference>
<dbReference type="Pfam" id="PF11991">
    <property type="entry name" value="Trp_DMAT"/>
    <property type="match status" value="1"/>
</dbReference>
<feature type="binding site" evidence="3">
    <location>
        <position position="206"/>
    </location>
    <ligand>
        <name>dimethylallyl diphosphate</name>
        <dbReference type="ChEBI" id="CHEBI:57623"/>
    </ligand>
</feature>
<keyword evidence="5" id="KW-1185">Reference proteome</keyword>
<feature type="binding site" evidence="3">
    <location>
        <position position="128"/>
    </location>
    <ligand>
        <name>dimethylallyl diphosphate</name>
        <dbReference type="ChEBI" id="CHEBI:57623"/>
    </ligand>
</feature>
<dbReference type="SFLD" id="SFLDS00036">
    <property type="entry name" value="Aromatic_Prenyltransferase"/>
    <property type="match status" value="1"/>
</dbReference>
<evidence type="ECO:0000256" key="2">
    <source>
        <dbReference type="ARBA" id="ARBA00022679"/>
    </source>
</evidence>
<protein>
    <submittedName>
        <fullName evidence="4">Dimethylallyl tryptophan synthase</fullName>
    </submittedName>
</protein>
<organism evidence="4 5">
    <name type="scientific">Trichoderma simmonsii</name>
    <dbReference type="NCBI Taxonomy" id="1491479"/>
    <lineage>
        <taxon>Eukaryota</taxon>
        <taxon>Fungi</taxon>
        <taxon>Dikarya</taxon>
        <taxon>Ascomycota</taxon>
        <taxon>Pezizomycotina</taxon>
        <taxon>Sordariomycetes</taxon>
        <taxon>Hypocreomycetidae</taxon>
        <taxon>Hypocreales</taxon>
        <taxon>Hypocreaceae</taxon>
        <taxon>Trichoderma</taxon>
    </lineage>
</organism>
<gene>
    <name evidence="4" type="ORF">H0G86_005078</name>
</gene>
<dbReference type="InterPro" id="IPR012148">
    <property type="entry name" value="ABBA_DMATS-like"/>
</dbReference>
<feature type="binding site" evidence="3">
    <location>
        <position position="113"/>
    </location>
    <ligand>
        <name>L-tryptophan</name>
        <dbReference type="ChEBI" id="CHEBI:57912"/>
    </ligand>
</feature>
<feature type="binding site" evidence="3">
    <location>
        <position position="279"/>
    </location>
    <ligand>
        <name>dimethylallyl diphosphate</name>
        <dbReference type="ChEBI" id="CHEBI:57623"/>
    </ligand>
</feature>